<evidence type="ECO:0000313" key="2">
    <source>
        <dbReference type="EMBL" id="PVH17723.1"/>
    </source>
</evidence>
<feature type="region of interest" description="Disordered" evidence="1">
    <location>
        <begin position="21"/>
        <end position="105"/>
    </location>
</feature>
<dbReference type="Proteomes" id="UP000244406">
    <property type="component" value="Unassembled WGS sequence"/>
</dbReference>
<gene>
    <name evidence="2" type="ORF">CXQ87_000616</name>
</gene>
<reference evidence="2 3" key="1">
    <citation type="submission" date="2017-12" db="EMBL/GenBank/DDBJ databases">
        <title>Genome Sequence of the Amphotericin B-resistant Candida duobushaemulonii strain, B09383.</title>
        <authorList>
            <person name="Chow N.A."/>
            <person name="Gade L."/>
            <person name="Batra D."/>
            <person name="Rowe L.A."/>
            <person name="Loparev V.N."/>
            <person name="Litvintseva A.P."/>
        </authorList>
    </citation>
    <scope>NUCLEOTIDE SEQUENCE [LARGE SCALE GENOMIC DNA]</scope>
    <source>
        <strain evidence="2 3">B09383</strain>
    </source>
</reference>
<dbReference type="VEuPathDB" id="FungiDB:CXQ87_000616"/>
<dbReference type="RefSeq" id="XP_025338663.1">
    <property type="nucleotide sequence ID" value="XM_025479190.1"/>
</dbReference>
<evidence type="ECO:0000256" key="1">
    <source>
        <dbReference type="SAM" id="MobiDB-lite"/>
    </source>
</evidence>
<organism evidence="2 3">
    <name type="scientific">Candidozyma duobushaemuli</name>
    <dbReference type="NCBI Taxonomy" id="1231522"/>
    <lineage>
        <taxon>Eukaryota</taxon>
        <taxon>Fungi</taxon>
        <taxon>Dikarya</taxon>
        <taxon>Ascomycota</taxon>
        <taxon>Saccharomycotina</taxon>
        <taxon>Pichiomycetes</taxon>
        <taxon>Metschnikowiaceae</taxon>
        <taxon>Candidozyma</taxon>
    </lineage>
</organism>
<proteinExistence type="predicted"/>
<accession>A0A2V1AKH4</accession>
<evidence type="ECO:0000313" key="3">
    <source>
        <dbReference type="Proteomes" id="UP000244406"/>
    </source>
</evidence>
<keyword evidence="3" id="KW-1185">Reference proteome</keyword>
<dbReference type="AlphaFoldDB" id="A0A2V1AKH4"/>
<sequence>MEDRADEKVALASKEQNIVVEAPKGGSVNEGPIVGNDEGLVVDGKPSNNKNAGKIGAGSVQAARGDQIAPPGEPSNDRDLSKLLEISEDAQNPGGVPRGDSEKKI</sequence>
<comment type="caution">
    <text evidence="2">The sequence shown here is derived from an EMBL/GenBank/DDBJ whole genome shotgun (WGS) entry which is preliminary data.</text>
</comment>
<name>A0A2V1AKH4_9ASCO</name>
<dbReference type="GeneID" id="37000618"/>
<protein>
    <submittedName>
        <fullName evidence="2">Uncharacterized protein</fullName>
    </submittedName>
</protein>
<dbReference type="EMBL" id="PKFP01000008">
    <property type="protein sequence ID" value="PVH17723.1"/>
    <property type="molecule type" value="Genomic_DNA"/>
</dbReference>